<protein>
    <submittedName>
        <fullName evidence="1">Uncharacterized protein</fullName>
    </submittedName>
</protein>
<keyword evidence="2" id="KW-1185">Reference proteome</keyword>
<dbReference type="PANTHER" id="PTHR36482:SF6">
    <property type="entry name" value="JASMONATE-INDUCED PROTEIN HOMOLOG"/>
    <property type="match status" value="1"/>
</dbReference>
<dbReference type="EMBL" id="BDQK01000017">
    <property type="protein sequence ID" value="GBF82578.1"/>
    <property type="molecule type" value="Genomic_DNA"/>
</dbReference>
<sequence>MHTHQTRQKVEKDGIAIIIENESLRQLHLKQSQSWSGTKGHYQIPEQIKPGELVVFDVKREAIMRTQGVVVYQITDPNPDHPEYVLIIGWSNPHTQEPLKQAFVKIMPLEDYQNTSWDKIHSWLDQSSGQSHSTANGYLAYAKAIERGSLPLWVNCLKS</sequence>
<dbReference type="Proteomes" id="UP000287247">
    <property type="component" value="Unassembled WGS sequence"/>
</dbReference>
<evidence type="ECO:0000313" key="1">
    <source>
        <dbReference type="EMBL" id="GBF82578.1"/>
    </source>
</evidence>
<name>A0A401IMX2_APHSA</name>
<proteinExistence type="predicted"/>
<dbReference type="PANTHER" id="PTHR36482">
    <property type="entry name" value="OSJNBA0024J22.15 PROTEIN"/>
    <property type="match status" value="1"/>
</dbReference>
<comment type="caution">
    <text evidence="1">The sequence shown here is derived from an EMBL/GenBank/DDBJ whole genome shotgun (WGS) entry which is preliminary data.</text>
</comment>
<gene>
    <name evidence="1" type="ORF">AsFPU1_4008</name>
</gene>
<evidence type="ECO:0000313" key="2">
    <source>
        <dbReference type="Proteomes" id="UP000287247"/>
    </source>
</evidence>
<dbReference type="Gene3D" id="2.60.270.50">
    <property type="match status" value="1"/>
</dbReference>
<organism evidence="1 2">
    <name type="scientific">Aphanothece sacrum FPU1</name>
    <dbReference type="NCBI Taxonomy" id="1920663"/>
    <lineage>
        <taxon>Bacteria</taxon>
        <taxon>Bacillati</taxon>
        <taxon>Cyanobacteriota</taxon>
        <taxon>Cyanophyceae</taxon>
        <taxon>Oscillatoriophycideae</taxon>
        <taxon>Chroococcales</taxon>
        <taxon>Aphanothecaceae</taxon>
        <taxon>Aphanothece</taxon>
    </lineage>
</organism>
<reference evidence="2" key="1">
    <citation type="submission" date="2017-05" db="EMBL/GenBank/DDBJ databases">
        <title>Physiological properties and genetic analysis related to exopolysaccharide production of fresh-water unicellular cyanobacterium Aphanothece sacrum, Suizenji Nori, that has been cultured as a food source in Japan.</title>
        <authorList>
            <person name="Kanesaki Y."/>
            <person name="Yoshikawa S."/>
            <person name="Ohki K."/>
        </authorList>
    </citation>
    <scope>NUCLEOTIDE SEQUENCE [LARGE SCALE GENOMIC DNA]</scope>
    <source>
        <strain evidence="2">FPU1</strain>
    </source>
</reference>
<accession>A0A401IMX2</accession>
<dbReference type="AlphaFoldDB" id="A0A401IMX2"/>
<dbReference type="InterPro" id="IPR053085">
    <property type="entry name" value="Jasmonate-induced_protein"/>
</dbReference>